<name>A0A2P2NXB0_RHIMU</name>
<sequence length="17" mass="2015">MTSQRMQTIVINFSVIF</sequence>
<reference evidence="1" key="1">
    <citation type="submission" date="2018-02" db="EMBL/GenBank/DDBJ databases">
        <title>Rhizophora mucronata_Transcriptome.</title>
        <authorList>
            <person name="Meera S.P."/>
            <person name="Sreeshan A."/>
            <person name="Augustine A."/>
        </authorList>
    </citation>
    <scope>NUCLEOTIDE SEQUENCE</scope>
    <source>
        <tissue evidence="1">Leaf</tissue>
    </source>
</reference>
<dbReference type="EMBL" id="GGEC01066621">
    <property type="protein sequence ID" value="MBX47105.1"/>
    <property type="molecule type" value="Transcribed_RNA"/>
</dbReference>
<evidence type="ECO:0000313" key="1">
    <source>
        <dbReference type="EMBL" id="MBX47105.1"/>
    </source>
</evidence>
<accession>A0A2P2NXB0</accession>
<protein>
    <submittedName>
        <fullName evidence="1">Uncharacterized protein</fullName>
    </submittedName>
</protein>
<proteinExistence type="predicted"/>
<dbReference type="AlphaFoldDB" id="A0A2P2NXB0"/>
<organism evidence="1">
    <name type="scientific">Rhizophora mucronata</name>
    <name type="common">Asiatic mangrove</name>
    <dbReference type="NCBI Taxonomy" id="61149"/>
    <lineage>
        <taxon>Eukaryota</taxon>
        <taxon>Viridiplantae</taxon>
        <taxon>Streptophyta</taxon>
        <taxon>Embryophyta</taxon>
        <taxon>Tracheophyta</taxon>
        <taxon>Spermatophyta</taxon>
        <taxon>Magnoliopsida</taxon>
        <taxon>eudicotyledons</taxon>
        <taxon>Gunneridae</taxon>
        <taxon>Pentapetalae</taxon>
        <taxon>rosids</taxon>
        <taxon>fabids</taxon>
        <taxon>Malpighiales</taxon>
        <taxon>Rhizophoraceae</taxon>
        <taxon>Rhizophora</taxon>
    </lineage>
</organism>